<keyword evidence="2" id="KW-1185">Reference proteome</keyword>
<dbReference type="Proteomes" id="UP001060215">
    <property type="component" value="Chromosome 8"/>
</dbReference>
<gene>
    <name evidence="1" type="ORF">LOK49_LG09G02053</name>
</gene>
<comment type="caution">
    <text evidence="1">The sequence shown here is derived from an EMBL/GenBank/DDBJ whole genome shotgun (WGS) entry which is preliminary data.</text>
</comment>
<evidence type="ECO:0000313" key="2">
    <source>
        <dbReference type="Proteomes" id="UP001060215"/>
    </source>
</evidence>
<protein>
    <submittedName>
        <fullName evidence="1">Uncharacterized protein</fullName>
    </submittedName>
</protein>
<sequence>MEGWTRVLCSNRWTKRKMLLTRISEVMTWKLKNVVEPGPFSLVSSCIQVSEAQLNGRLQALDDHGLQQPAQEKTEKGNRVVAGQDNAGSEQPLVKTGDNGKKVSTAHVVTVCEQQFLKNKVMGKYVVQGLTSKGKESRPKRKKKITGAAQFCSGFQRGAIFRAAASAISSSMSVSSGAYRQILSRNEAQETVKLGKALGIEIGGNDESVIQKIMVMEKQDEDRVPKKGIIGGA</sequence>
<reference evidence="1 2" key="1">
    <citation type="journal article" date="2022" name="Plant J.">
        <title>Chromosome-level genome of Camellia lanceoleosa provides a valuable resource for understanding genome evolution and self-incompatibility.</title>
        <authorList>
            <person name="Gong W."/>
            <person name="Xiao S."/>
            <person name="Wang L."/>
            <person name="Liao Z."/>
            <person name="Chang Y."/>
            <person name="Mo W."/>
            <person name="Hu G."/>
            <person name="Li W."/>
            <person name="Zhao G."/>
            <person name="Zhu H."/>
            <person name="Hu X."/>
            <person name="Ji K."/>
            <person name="Xiang X."/>
            <person name="Song Q."/>
            <person name="Yuan D."/>
            <person name="Jin S."/>
            <person name="Zhang L."/>
        </authorList>
    </citation>
    <scope>NUCLEOTIDE SEQUENCE [LARGE SCALE GENOMIC DNA]</scope>
    <source>
        <strain evidence="1">SQ_2022a</strain>
    </source>
</reference>
<name>A0ACC0GKB6_9ERIC</name>
<accession>A0ACC0GKB6</accession>
<dbReference type="EMBL" id="CM045765">
    <property type="protein sequence ID" value="KAI8000984.1"/>
    <property type="molecule type" value="Genomic_DNA"/>
</dbReference>
<organism evidence="1 2">
    <name type="scientific">Camellia lanceoleosa</name>
    <dbReference type="NCBI Taxonomy" id="1840588"/>
    <lineage>
        <taxon>Eukaryota</taxon>
        <taxon>Viridiplantae</taxon>
        <taxon>Streptophyta</taxon>
        <taxon>Embryophyta</taxon>
        <taxon>Tracheophyta</taxon>
        <taxon>Spermatophyta</taxon>
        <taxon>Magnoliopsida</taxon>
        <taxon>eudicotyledons</taxon>
        <taxon>Gunneridae</taxon>
        <taxon>Pentapetalae</taxon>
        <taxon>asterids</taxon>
        <taxon>Ericales</taxon>
        <taxon>Theaceae</taxon>
        <taxon>Camellia</taxon>
    </lineage>
</organism>
<proteinExistence type="predicted"/>
<evidence type="ECO:0000313" key="1">
    <source>
        <dbReference type="EMBL" id="KAI8000984.1"/>
    </source>
</evidence>